<organism evidence="2 3">
    <name type="scientific">Actinomadura alba</name>
    <dbReference type="NCBI Taxonomy" id="406431"/>
    <lineage>
        <taxon>Bacteria</taxon>
        <taxon>Bacillati</taxon>
        <taxon>Actinomycetota</taxon>
        <taxon>Actinomycetes</taxon>
        <taxon>Streptosporangiales</taxon>
        <taxon>Thermomonosporaceae</taxon>
        <taxon>Actinomadura</taxon>
    </lineage>
</organism>
<dbReference type="Pfam" id="PF00144">
    <property type="entry name" value="Beta-lactamase"/>
    <property type="match status" value="1"/>
</dbReference>
<dbReference type="Proteomes" id="UP000805614">
    <property type="component" value="Unassembled WGS sequence"/>
</dbReference>
<dbReference type="RefSeq" id="WP_187244365.1">
    <property type="nucleotide sequence ID" value="NZ_BAAAOK010000005.1"/>
</dbReference>
<protein>
    <submittedName>
        <fullName evidence="2">Beta-lactamase family protein</fullName>
    </submittedName>
</protein>
<dbReference type="InterPro" id="IPR050491">
    <property type="entry name" value="AmpC-like"/>
</dbReference>
<accession>A0ABR7LR87</accession>
<dbReference type="Gene3D" id="3.40.710.10">
    <property type="entry name" value="DD-peptidase/beta-lactamase superfamily"/>
    <property type="match status" value="1"/>
</dbReference>
<sequence length="459" mass="48560">MSLNRGRWQRLLDEAAAAGDVPGATLAIYHGGESLALATGVLHLETGVETTPGSVFQIGSVTKAYTAALVMRLADRGVLDIDIPLITYVPEFRVADPVVSQRLTLRHLLTHTGGIDGDHFLDTGRGDDALERYVESCVTLEQAQPPDTIMSYCNSGFVIIGRVVEKVTGGTFEDAIRTELLDPLGVTRTVAFPDDVLRFRAAYGHVPGTDGKPVPAPRWSYLRSIGPAGGLSATAEDVLAFGRMLLDDGVSPLTGERVLPADAVRLMRTAQIAVPDTRLADHWGLGLMLMDWDGGRVAGHDGGNVGQGCLMRFAPGHDTAVVITFNGGDSSLLGARLFGEIFSELAGITMPAQAVAVSGAPLPAGADDWTGTYDSVNVTMLVEPGDDRELALTLMPRGIIADNLGGTNFKGPLLPTLDENIYAAGHLGSGEAQAVVFLQLGDGTRYIHCNGRALRRVKA</sequence>
<evidence type="ECO:0000259" key="1">
    <source>
        <dbReference type="Pfam" id="PF00144"/>
    </source>
</evidence>
<evidence type="ECO:0000313" key="2">
    <source>
        <dbReference type="EMBL" id="MBC6467363.1"/>
    </source>
</evidence>
<dbReference type="InterPro" id="IPR001466">
    <property type="entry name" value="Beta-lactam-related"/>
</dbReference>
<keyword evidence="3" id="KW-1185">Reference proteome</keyword>
<feature type="domain" description="Beta-lactamase-related" evidence="1">
    <location>
        <begin position="9"/>
        <end position="330"/>
    </location>
</feature>
<proteinExistence type="predicted"/>
<dbReference type="InterPro" id="IPR012338">
    <property type="entry name" value="Beta-lactam/transpept-like"/>
</dbReference>
<reference evidence="2 3" key="1">
    <citation type="submission" date="2020-06" db="EMBL/GenBank/DDBJ databases">
        <title>Actinomadura xiongansis sp. nov., isolated from soil of Baiyangdian.</title>
        <authorList>
            <person name="Zhang X."/>
        </authorList>
    </citation>
    <scope>NUCLEOTIDE SEQUENCE [LARGE SCALE GENOMIC DNA]</scope>
    <source>
        <strain evidence="2 3">HBUM206468</strain>
    </source>
</reference>
<dbReference type="EMBL" id="JABVEC010000012">
    <property type="protein sequence ID" value="MBC6467363.1"/>
    <property type="molecule type" value="Genomic_DNA"/>
</dbReference>
<dbReference type="PANTHER" id="PTHR46825">
    <property type="entry name" value="D-ALANYL-D-ALANINE-CARBOXYPEPTIDASE/ENDOPEPTIDASE AMPH"/>
    <property type="match status" value="1"/>
</dbReference>
<name>A0ABR7LR87_9ACTN</name>
<dbReference type="PANTHER" id="PTHR46825:SF9">
    <property type="entry name" value="BETA-LACTAMASE-RELATED DOMAIN-CONTAINING PROTEIN"/>
    <property type="match status" value="1"/>
</dbReference>
<evidence type="ECO:0000313" key="3">
    <source>
        <dbReference type="Proteomes" id="UP000805614"/>
    </source>
</evidence>
<comment type="caution">
    <text evidence="2">The sequence shown here is derived from an EMBL/GenBank/DDBJ whole genome shotgun (WGS) entry which is preliminary data.</text>
</comment>
<dbReference type="SUPFAM" id="SSF56601">
    <property type="entry name" value="beta-lactamase/transpeptidase-like"/>
    <property type="match status" value="1"/>
</dbReference>
<gene>
    <name evidence="2" type="ORF">HKK74_17950</name>
</gene>